<dbReference type="Proteomes" id="UP001341840">
    <property type="component" value="Unassembled WGS sequence"/>
</dbReference>
<protein>
    <submittedName>
        <fullName evidence="2">Uncharacterized protein</fullName>
    </submittedName>
</protein>
<sequence length="74" mass="7856">APAAVYGEVLGHHPASRGRPSGAWPRQVYQQDPRSIEGQPDPLRATGTSPSGNSRKPLVVLLGATRIPSKVHSH</sequence>
<name>A0ABU6R477_9FABA</name>
<evidence type="ECO:0000313" key="3">
    <source>
        <dbReference type="Proteomes" id="UP001341840"/>
    </source>
</evidence>
<feature type="region of interest" description="Disordered" evidence="1">
    <location>
        <begin position="1"/>
        <end position="57"/>
    </location>
</feature>
<reference evidence="2 3" key="1">
    <citation type="journal article" date="2023" name="Plants (Basel)">
        <title>Bridging the Gap: Combining Genomics and Transcriptomics Approaches to Understand Stylosanthes scabra, an Orphan Legume from the Brazilian Caatinga.</title>
        <authorList>
            <person name="Ferreira-Neto J.R.C."/>
            <person name="da Silva M.D."/>
            <person name="Binneck E."/>
            <person name="de Melo N.F."/>
            <person name="da Silva R.H."/>
            <person name="de Melo A.L.T.M."/>
            <person name="Pandolfi V."/>
            <person name="Bustamante F.O."/>
            <person name="Brasileiro-Vidal A.C."/>
            <person name="Benko-Iseppon A.M."/>
        </authorList>
    </citation>
    <scope>NUCLEOTIDE SEQUENCE [LARGE SCALE GENOMIC DNA]</scope>
    <source>
        <tissue evidence="2">Leaves</tissue>
    </source>
</reference>
<keyword evidence="3" id="KW-1185">Reference proteome</keyword>
<gene>
    <name evidence="2" type="ORF">PIB30_115868</name>
</gene>
<feature type="non-terminal residue" evidence="2">
    <location>
        <position position="1"/>
    </location>
</feature>
<evidence type="ECO:0000313" key="2">
    <source>
        <dbReference type="EMBL" id="MED6118054.1"/>
    </source>
</evidence>
<accession>A0ABU6R477</accession>
<organism evidence="2 3">
    <name type="scientific">Stylosanthes scabra</name>
    <dbReference type="NCBI Taxonomy" id="79078"/>
    <lineage>
        <taxon>Eukaryota</taxon>
        <taxon>Viridiplantae</taxon>
        <taxon>Streptophyta</taxon>
        <taxon>Embryophyta</taxon>
        <taxon>Tracheophyta</taxon>
        <taxon>Spermatophyta</taxon>
        <taxon>Magnoliopsida</taxon>
        <taxon>eudicotyledons</taxon>
        <taxon>Gunneridae</taxon>
        <taxon>Pentapetalae</taxon>
        <taxon>rosids</taxon>
        <taxon>fabids</taxon>
        <taxon>Fabales</taxon>
        <taxon>Fabaceae</taxon>
        <taxon>Papilionoideae</taxon>
        <taxon>50 kb inversion clade</taxon>
        <taxon>dalbergioids sensu lato</taxon>
        <taxon>Dalbergieae</taxon>
        <taxon>Pterocarpus clade</taxon>
        <taxon>Stylosanthes</taxon>
    </lineage>
</organism>
<evidence type="ECO:0000256" key="1">
    <source>
        <dbReference type="SAM" id="MobiDB-lite"/>
    </source>
</evidence>
<dbReference type="EMBL" id="JASCZI010014199">
    <property type="protein sequence ID" value="MED6118054.1"/>
    <property type="molecule type" value="Genomic_DNA"/>
</dbReference>
<proteinExistence type="predicted"/>
<comment type="caution">
    <text evidence="2">The sequence shown here is derived from an EMBL/GenBank/DDBJ whole genome shotgun (WGS) entry which is preliminary data.</text>
</comment>